<feature type="domain" description="LysM" evidence="1">
    <location>
        <begin position="51"/>
        <end position="94"/>
    </location>
</feature>
<dbReference type="Pfam" id="PF01551">
    <property type="entry name" value="Peptidase_M23"/>
    <property type="match status" value="1"/>
</dbReference>
<dbReference type="AlphaFoldDB" id="A0A1V6CC33"/>
<dbReference type="SMART" id="SM00257">
    <property type="entry name" value="LysM"/>
    <property type="match status" value="1"/>
</dbReference>
<dbReference type="GO" id="GO:0004222">
    <property type="term" value="F:metalloendopeptidase activity"/>
    <property type="evidence" value="ECO:0007669"/>
    <property type="project" value="TreeGrafter"/>
</dbReference>
<comment type="caution">
    <text evidence="2">The sequence shown here is derived from an EMBL/GenBank/DDBJ whole genome shotgun (WGS) entry which is preliminary data.</text>
</comment>
<dbReference type="CDD" id="cd00118">
    <property type="entry name" value="LysM"/>
    <property type="match status" value="1"/>
</dbReference>
<dbReference type="PROSITE" id="PS51257">
    <property type="entry name" value="PROKAR_LIPOPROTEIN"/>
    <property type="match status" value="1"/>
</dbReference>
<name>A0A1V6CC33_UNCT6</name>
<evidence type="ECO:0000259" key="1">
    <source>
        <dbReference type="PROSITE" id="PS51782"/>
    </source>
</evidence>
<dbReference type="InterPro" id="IPR036779">
    <property type="entry name" value="LysM_dom_sf"/>
</dbReference>
<dbReference type="InterPro" id="IPR016047">
    <property type="entry name" value="M23ase_b-sheet_dom"/>
</dbReference>
<dbReference type="PANTHER" id="PTHR21666">
    <property type="entry name" value="PEPTIDASE-RELATED"/>
    <property type="match status" value="1"/>
</dbReference>
<dbReference type="InterPro" id="IPR050570">
    <property type="entry name" value="Cell_wall_metabolism_enzyme"/>
</dbReference>
<dbReference type="PROSITE" id="PS51782">
    <property type="entry name" value="LYSM"/>
    <property type="match status" value="1"/>
</dbReference>
<dbReference type="PANTHER" id="PTHR21666:SF270">
    <property type="entry name" value="MUREIN HYDROLASE ACTIVATOR ENVC"/>
    <property type="match status" value="1"/>
</dbReference>
<sequence length="253" mass="28492">MKQINIIEIILLVFLISGCSLTIGTKYPEKKSSTAKKNTATSQAIVQTKGVWHTVKKGENLYRISLYYEVPQQEIKKANKIETENIVVGQKLFIPNTTKKSPIFALTPDTMDKPYTEEVKTTENITPDTKILKNIEFIWPVEGKIICDYGQLGNKGIDILAQASSKVKAARSGKIVYTGITAKYGETIIIEHDNEMFSVYGHDLIIKVKQGQSVKTGAIIGEMKNSGKGRKYLHFEIRYKDQPVNPFNYLQKD</sequence>
<dbReference type="Gene3D" id="2.70.70.10">
    <property type="entry name" value="Glucose Permease (Domain IIA)"/>
    <property type="match status" value="1"/>
</dbReference>
<keyword evidence="2" id="KW-0378">Hydrolase</keyword>
<evidence type="ECO:0000313" key="2">
    <source>
        <dbReference type="EMBL" id="OQB74440.1"/>
    </source>
</evidence>
<dbReference type="CDD" id="cd12797">
    <property type="entry name" value="M23_peptidase"/>
    <property type="match status" value="1"/>
</dbReference>
<dbReference type="InterPro" id="IPR011055">
    <property type="entry name" value="Dup_hybrid_motif"/>
</dbReference>
<gene>
    <name evidence="2" type="primary">nlpD</name>
    <name evidence="2" type="ORF">BWX89_00519</name>
</gene>
<dbReference type="EMBL" id="MWDQ01000040">
    <property type="protein sequence ID" value="OQB74440.1"/>
    <property type="molecule type" value="Genomic_DNA"/>
</dbReference>
<dbReference type="Proteomes" id="UP000485562">
    <property type="component" value="Unassembled WGS sequence"/>
</dbReference>
<dbReference type="SUPFAM" id="SSF51261">
    <property type="entry name" value="Duplicated hybrid motif"/>
    <property type="match status" value="1"/>
</dbReference>
<reference evidence="2" key="1">
    <citation type="submission" date="2017-02" db="EMBL/GenBank/DDBJ databases">
        <title>Delving into the versatile metabolic prowess of the omnipresent phylum Bacteroidetes.</title>
        <authorList>
            <person name="Nobu M.K."/>
            <person name="Mei R."/>
            <person name="Narihiro T."/>
            <person name="Kuroda K."/>
            <person name="Liu W.-T."/>
        </authorList>
    </citation>
    <scope>NUCLEOTIDE SEQUENCE</scope>
    <source>
        <strain evidence="2">ADurb.Bin131</strain>
    </source>
</reference>
<accession>A0A1V6CC33</accession>
<dbReference type="InterPro" id="IPR018392">
    <property type="entry name" value="LysM"/>
</dbReference>
<dbReference type="Gene3D" id="3.10.350.10">
    <property type="entry name" value="LysM domain"/>
    <property type="match status" value="1"/>
</dbReference>
<protein>
    <submittedName>
        <fullName evidence="2">Murein hydrolase activator NlpD</fullName>
    </submittedName>
</protein>
<dbReference type="Pfam" id="PF01476">
    <property type="entry name" value="LysM"/>
    <property type="match status" value="1"/>
</dbReference>
<organism evidence="2">
    <name type="scientific">candidate division TA06 bacterium ADurb.Bin131</name>
    <dbReference type="NCBI Taxonomy" id="1852827"/>
    <lineage>
        <taxon>Bacteria</taxon>
        <taxon>Bacteria division TA06</taxon>
    </lineage>
</organism>
<proteinExistence type="predicted"/>